<keyword evidence="5 8" id="KW-0812">Transmembrane</keyword>
<dbReference type="Pfam" id="PF04066">
    <property type="entry name" value="MrpF_PhaF"/>
    <property type="match status" value="1"/>
</dbReference>
<evidence type="ECO:0000256" key="3">
    <source>
        <dbReference type="ARBA" id="ARBA00022448"/>
    </source>
</evidence>
<keyword evidence="7 8" id="KW-0472">Membrane</keyword>
<evidence type="ECO:0000256" key="4">
    <source>
        <dbReference type="ARBA" id="ARBA00022475"/>
    </source>
</evidence>
<gene>
    <name evidence="9" type="ORF">EDD79_100365</name>
</gene>
<dbReference type="PANTHER" id="PTHR34702">
    <property type="entry name" value="NA(+)/H(+) ANTIPORTER SUBUNIT F1"/>
    <property type="match status" value="1"/>
</dbReference>
<dbReference type="GO" id="GO:0015385">
    <property type="term" value="F:sodium:proton antiporter activity"/>
    <property type="evidence" value="ECO:0007669"/>
    <property type="project" value="TreeGrafter"/>
</dbReference>
<comment type="similarity">
    <text evidence="2">Belongs to the CPA3 antiporters (TC 2.A.63) subunit F family.</text>
</comment>
<evidence type="ECO:0000313" key="9">
    <source>
        <dbReference type="EMBL" id="TCQ06640.1"/>
    </source>
</evidence>
<keyword evidence="6 8" id="KW-1133">Transmembrane helix</keyword>
<dbReference type="RefSeq" id="WP_132847523.1">
    <property type="nucleotide sequence ID" value="NZ_CP058648.1"/>
</dbReference>
<proteinExistence type="inferred from homology"/>
<sequence>MRGFAFIGATIFLSVLTLACLYRAYAGPTPTDRVISINVITTKITTIIALLATITLDDSFVDVSLVYAMTGFIMTICVAKYVEKGKLF</sequence>
<accession>A0A4R2TS10</accession>
<feature type="transmembrane region" description="Helical" evidence="8">
    <location>
        <begin position="63"/>
        <end position="82"/>
    </location>
</feature>
<evidence type="ECO:0000313" key="10">
    <source>
        <dbReference type="Proteomes" id="UP000295504"/>
    </source>
</evidence>
<protein>
    <submittedName>
        <fullName evidence="9">Multisubunit sodium/proton antiporter MrpF subunit</fullName>
    </submittedName>
</protein>
<dbReference type="PROSITE" id="PS51257">
    <property type="entry name" value="PROKAR_LIPOPROTEIN"/>
    <property type="match status" value="1"/>
</dbReference>
<dbReference type="AlphaFoldDB" id="A0A4R2TS10"/>
<evidence type="ECO:0000256" key="1">
    <source>
        <dbReference type="ARBA" id="ARBA00004651"/>
    </source>
</evidence>
<keyword evidence="10" id="KW-1185">Reference proteome</keyword>
<dbReference type="GO" id="GO:0005886">
    <property type="term" value="C:plasma membrane"/>
    <property type="evidence" value="ECO:0007669"/>
    <property type="project" value="UniProtKB-SubCell"/>
</dbReference>
<dbReference type="InterPro" id="IPR007208">
    <property type="entry name" value="MrpF/PhaF-like"/>
</dbReference>
<evidence type="ECO:0000256" key="2">
    <source>
        <dbReference type="ARBA" id="ARBA00009212"/>
    </source>
</evidence>
<dbReference type="OrthoDB" id="9799958at2"/>
<name>A0A4R2TS10_9FIRM</name>
<evidence type="ECO:0000256" key="7">
    <source>
        <dbReference type="ARBA" id="ARBA00023136"/>
    </source>
</evidence>
<feature type="transmembrane region" description="Helical" evidence="8">
    <location>
        <begin position="36"/>
        <end position="56"/>
    </location>
</feature>
<dbReference type="EMBL" id="SLYC01000003">
    <property type="protein sequence ID" value="TCQ06640.1"/>
    <property type="molecule type" value="Genomic_DNA"/>
</dbReference>
<keyword evidence="4" id="KW-1003">Cell membrane</keyword>
<dbReference type="Proteomes" id="UP000295504">
    <property type="component" value="Unassembled WGS sequence"/>
</dbReference>
<evidence type="ECO:0000256" key="5">
    <source>
        <dbReference type="ARBA" id="ARBA00022692"/>
    </source>
</evidence>
<comment type="subcellular location">
    <subcellularLocation>
        <location evidence="1">Cell membrane</location>
        <topology evidence="1">Multi-pass membrane protein</topology>
    </subcellularLocation>
</comment>
<comment type="caution">
    <text evidence="9">The sequence shown here is derived from an EMBL/GenBank/DDBJ whole genome shotgun (WGS) entry which is preliminary data.</text>
</comment>
<reference evidence="9 10" key="1">
    <citation type="submission" date="2019-03" db="EMBL/GenBank/DDBJ databases">
        <title>Genomic Encyclopedia of Type Strains, Phase IV (KMG-IV): sequencing the most valuable type-strain genomes for metagenomic binning, comparative biology and taxonomic classification.</title>
        <authorList>
            <person name="Goeker M."/>
        </authorList>
    </citation>
    <scope>NUCLEOTIDE SEQUENCE [LARGE SCALE GENOMIC DNA]</scope>
    <source>
        <strain evidence="9 10">DSM 100013</strain>
    </source>
</reference>
<evidence type="ECO:0000256" key="8">
    <source>
        <dbReference type="SAM" id="Phobius"/>
    </source>
</evidence>
<evidence type="ECO:0000256" key="6">
    <source>
        <dbReference type="ARBA" id="ARBA00022989"/>
    </source>
</evidence>
<organism evidence="9 10">
    <name type="scientific">Serpentinicella alkaliphila</name>
    <dbReference type="NCBI Taxonomy" id="1734049"/>
    <lineage>
        <taxon>Bacteria</taxon>
        <taxon>Bacillati</taxon>
        <taxon>Bacillota</taxon>
        <taxon>Clostridia</taxon>
        <taxon>Peptostreptococcales</taxon>
        <taxon>Natronincolaceae</taxon>
        <taxon>Serpentinicella</taxon>
    </lineage>
</organism>
<keyword evidence="3" id="KW-0813">Transport</keyword>
<dbReference type="PANTHER" id="PTHR34702:SF1">
    <property type="entry name" value="NA(+)_H(+) ANTIPORTER SUBUNIT F"/>
    <property type="match status" value="1"/>
</dbReference>